<dbReference type="VEuPathDB" id="FungiDB:JI435_164190"/>
<dbReference type="Gene3D" id="3.30.9.60">
    <property type="match status" value="1"/>
</dbReference>
<evidence type="ECO:0000313" key="3">
    <source>
        <dbReference type="Proteomes" id="UP000663193"/>
    </source>
</evidence>
<dbReference type="SUPFAM" id="SSF54373">
    <property type="entry name" value="FAD-linked reductases, C-terminal domain"/>
    <property type="match status" value="1"/>
</dbReference>
<dbReference type="Gene3D" id="3.50.50.60">
    <property type="entry name" value="FAD/NAD(P)-binding domain"/>
    <property type="match status" value="1"/>
</dbReference>
<keyword evidence="3" id="KW-1185">Reference proteome</keyword>
<dbReference type="PANTHER" id="PTHR47469:SF2">
    <property type="entry name" value="OS06G0597600 PROTEIN"/>
    <property type="match status" value="1"/>
</dbReference>
<dbReference type="SUPFAM" id="SSF51905">
    <property type="entry name" value="FAD/NAD(P)-binding domain"/>
    <property type="match status" value="1"/>
</dbReference>
<dbReference type="OrthoDB" id="16820at2759"/>
<proteinExistence type="predicted"/>
<dbReference type="EMBL" id="CP069038">
    <property type="protein sequence ID" value="QRD03817.1"/>
    <property type="molecule type" value="Genomic_DNA"/>
</dbReference>
<name>A0A7U2I7Z2_PHANO</name>
<dbReference type="InterPro" id="IPR053212">
    <property type="entry name" value="DHP_3-monooxygenase"/>
</dbReference>
<protein>
    <recommendedName>
        <fullName evidence="1">2,6-dihydroxypyridine 3-monooxygenase substrate binding domain-containing protein</fullName>
    </recommendedName>
</protein>
<dbReference type="PANTHER" id="PTHR47469">
    <property type="entry name" value="MONOOXYGENASE-LIKE"/>
    <property type="match status" value="1"/>
</dbReference>
<dbReference type="InterPro" id="IPR036188">
    <property type="entry name" value="FAD/NAD-bd_sf"/>
</dbReference>
<reference evidence="3" key="1">
    <citation type="journal article" date="2021" name="BMC Genomics">
        <title>Chromosome-level genome assembly and manually-curated proteome of model necrotroph Parastagonospora nodorum Sn15 reveals a genome-wide trove of candidate effector homologs, and redundancy of virulence-related functions within an accessory chromosome.</title>
        <authorList>
            <person name="Bertazzoni S."/>
            <person name="Jones D.A.B."/>
            <person name="Phan H.T."/>
            <person name="Tan K.-C."/>
            <person name="Hane J.K."/>
        </authorList>
    </citation>
    <scope>NUCLEOTIDE SEQUENCE [LARGE SCALE GENOMIC DNA]</scope>
    <source>
        <strain evidence="3">SN15 / ATCC MYA-4574 / FGSC 10173)</strain>
    </source>
</reference>
<evidence type="ECO:0000313" key="2">
    <source>
        <dbReference type="EMBL" id="QRD03817.1"/>
    </source>
</evidence>
<evidence type="ECO:0000259" key="1">
    <source>
        <dbReference type="Pfam" id="PF22607"/>
    </source>
</evidence>
<dbReference type="Proteomes" id="UP000663193">
    <property type="component" value="Chromosome 16"/>
</dbReference>
<dbReference type="AlphaFoldDB" id="A0A7U2I7Z2"/>
<accession>A0A7U2I7Z2</accession>
<dbReference type="InterPro" id="IPR054707">
    <property type="entry name" value="DhpH_subs-bd"/>
</dbReference>
<sequence>MDISLDGFPLATNKRLIIVIVGASLGGLATALSLKRLPPPHNHTITLLERSPTPLLHNQGAGIVTGGDTLSFFKRYDKCGRDIAARSASRQYLNKDGKIVHEEAMRQNMTSWNLFYHIFRANVDGVKSDHRPSRKRREIIIAQFEIGNSEKGETEADLLIAADGPSSTIRSLLAPNNQRTYAGYVALRGTLIESEANPQTLATFSERFTFFHGPGVQILAYLILGLNGTLEPSQRLINFVY</sequence>
<dbReference type="Pfam" id="PF22607">
    <property type="entry name" value="FAD_binding-like"/>
    <property type="match status" value="1"/>
</dbReference>
<gene>
    <name evidence="2" type="ORF">JI435_164190</name>
</gene>
<organism evidence="2 3">
    <name type="scientific">Phaeosphaeria nodorum (strain SN15 / ATCC MYA-4574 / FGSC 10173)</name>
    <name type="common">Glume blotch fungus</name>
    <name type="synonym">Parastagonospora nodorum</name>
    <dbReference type="NCBI Taxonomy" id="321614"/>
    <lineage>
        <taxon>Eukaryota</taxon>
        <taxon>Fungi</taxon>
        <taxon>Dikarya</taxon>
        <taxon>Ascomycota</taxon>
        <taxon>Pezizomycotina</taxon>
        <taxon>Dothideomycetes</taxon>
        <taxon>Pleosporomycetidae</taxon>
        <taxon>Pleosporales</taxon>
        <taxon>Pleosporineae</taxon>
        <taxon>Phaeosphaeriaceae</taxon>
        <taxon>Parastagonospora</taxon>
    </lineage>
</organism>
<feature type="domain" description="2,6-dihydroxypyridine 3-monooxygenase substrate binding" evidence="1">
    <location>
        <begin position="181"/>
        <end position="241"/>
    </location>
</feature>